<dbReference type="SMART" id="SM00248">
    <property type="entry name" value="ANK"/>
    <property type="match status" value="3"/>
</dbReference>
<accession>A0ABS1VZ55</accession>
<dbReference type="RefSeq" id="WP_202996416.1">
    <property type="nucleotide sequence ID" value="NZ_JAENHO010000012.1"/>
</dbReference>
<feature type="repeat" description="ANK" evidence="3">
    <location>
        <begin position="97"/>
        <end position="129"/>
    </location>
</feature>
<name>A0ABS1VZ55_9ACTN</name>
<comment type="caution">
    <text evidence="4">The sequence shown here is derived from an EMBL/GenBank/DDBJ whole genome shotgun (WGS) entry which is preliminary data.</text>
</comment>
<dbReference type="PANTHER" id="PTHR24171:SF9">
    <property type="entry name" value="ANKYRIN REPEAT DOMAIN-CONTAINING PROTEIN 39"/>
    <property type="match status" value="1"/>
</dbReference>
<dbReference type="PROSITE" id="PS50297">
    <property type="entry name" value="ANK_REP_REGION"/>
    <property type="match status" value="1"/>
</dbReference>
<evidence type="ECO:0000313" key="5">
    <source>
        <dbReference type="Proteomes" id="UP000598996"/>
    </source>
</evidence>
<dbReference type="InterPro" id="IPR036770">
    <property type="entry name" value="Ankyrin_rpt-contain_sf"/>
</dbReference>
<dbReference type="PANTHER" id="PTHR24171">
    <property type="entry name" value="ANKYRIN REPEAT DOMAIN-CONTAINING PROTEIN 39-RELATED"/>
    <property type="match status" value="1"/>
</dbReference>
<evidence type="ECO:0000256" key="3">
    <source>
        <dbReference type="PROSITE-ProRule" id="PRU00023"/>
    </source>
</evidence>
<dbReference type="InterPro" id="IPR002110">
    <property type="entry name" value="Ankyrin_rpt"/>
</dbReference>
<keyword evidence="1" id="KW-0677">Repeat</keyword>
<keyword evidence="2 3" id="KW-0040">ANK repeat</keyword>
<dbReference type="EMBL" id="JAENHO010000012">
    <property type="protein sequence ID" value="MBL7259708.1"/>
    <property type="molecule type" value="Genomic_DNA"/>
</dbReference>
<dbReference type="PROSITE" id="PS50088">
    <property type="entry name" value="ANK_REPEAT"/>
    <property type="match status" value="2"/>
</dbReference>
<proteinExistence type="predicted"/>
<evidence type="ECO:0000256" key="2">
    <source>
        <dbReference type="ARBA" id="ARBA00023043"/>
    </source>
</evidence>
<dbReference type="Gene3D" id="1.25.40.20">
    <property type="entry name" value="Ankyrin repeat-containing domain"/>
    <property type="match status" value="1"/>
</dbReference>
<reference evidence="4 5" key="1">
    <citation type="submission" date="2021-01" db="EMBL/GenBank/DDBJ databases">
        <title>Actinoplanes sp. nov. LDG1-01 isolated from lichen.</title>
        <authorList>
            <person name="Saeng-In P."/>
            <person name="Phongsopitanun W."/>
            <person name="Kanchanasin P."/>
            <person name="Yuki M."/>
            <person name="Kudo T."/>
            <person name="Ohkuma M."/>
            <person name="Tanasupawat S."/>
        </authorList>
    </citation>
    <scope>NUCLEOTIDE SEQUENCE [LARGE SCALE GENOMIC DNA]</scope>
    <source>
        <strain evidence="4 5">LDG1-01</strain>
    </source>
</reference>
<evidence type="ECO:0000313" key="4">
    <source>
        <dbReference type="EMBL" id="MBL7259708.1"/>
    </source>
</evidence>
<protein>
    <submittedName>
        <fullName evidence="4">Ankyrin repeat domain-containing protein</fullName>
    </submittedName>
</protein>
<feature type="repeat" description="ANK" evidence="3">
    <location>
        <begin position="62"/>
        <end position="94"/>
    </location>
</feature>
<gene>
    <name evidence="4" type="ORF">JKJ07_35860</name>
</gene>
<dbReference type="Proteomes" id="UP000598996">
    <property type="component" value="Unassembled WGS sequence"/>
</dbReference>
<dbReference type="SUPFAM" id="SSF48403">
    <property type="entry name" value="Ankyrin repeat"/>
    <property type="match status" value="1"/>
</dbReference>
<keyword evidence="5" id="KW-1185">Reference proteome</keyword>
<evidence type="ECO:0000256" key="1">
    <source>
        <dbReference type="ARBA" id="ARBA00022737"/>
    </source>
</evidence>
<organism evidence="4 5">
    <name type="scientific">Paractinoplanes lichenicola</name>
    <dbReference type="NCBI Taxonomy" id="2802976"/>
    <lineage>
        <taxon>Bacteria</taxon>
        <taxon>Bacillati</taxon>
        <taxon>Actinomycetota</taxon>
        <taxon>Actinomycetes</taxon>
        <taxon>Micromonosporales</taxon>
        <taxon>Micromonosporaceae</taxon>
        <taxon>Paractinoplanes</taxon>
    </lineage>
</organism>
<sequence>MRVARQWQDRPHDRVGPGVVAVKRRRRKKLQRGLVEAAGWGEPRQVEALLLAGADPNAPDAEGTTPLYQASVQDRADNVRALVAAGADPNLESGSGSEGLPLCAAACWGHAEVVRILLAAGADPVRREDGGHGRNAVVWAGIGGHLNALELLRAAVARR</sequence>
<dbReference type="Pfam" id="PF12796">
    <property type="entry name" value="Ank_2"/>
    <property type="match status" value="1"/>
</dbReference>